<organism evidence="1 2">
    <name type="scientific">Gilvimarinus gilvus</name>
    <dbReference type="NCBI Taxonomy" id="3058038"/>
    <lineage>
        <taxon>Bacteria</taxon>
        <taxon>Pseudomonadati</taxon>
        <taxon>Pseudomonadota</taxon>
        <taxon>Gammaproteobacteria</taxon>
        <taxon>Cellvibrionales</taxon>
        <taxon>Cellvibrionaceae</taxon>
        <taxon>Gilvimarinus</taxon>
    </lineage>
</organism>
<accession>A0ABU4S0W1</accession>
<proteinExistence type="predicted"/>
<evidence type="ECO:0000313" key="2">
    <source>
        <dbReference type="Proteomes" id="UP001273505"/>
    </source>
</evidence>
<keyword evidence="2" id="KW-1185">Reference proteome</keyword>
<dbReference type="Proteomes" id="UP001273505">
    <property type="component" value="Unassembled WGS sequence"/>
</dbReference>
<dbReference type="RefSeq" id="WP_302720942.1">
    <property type="nucleotide sequence ID" value="NZ_JAULRU010000220.1"/>
</dbReference>
<gene>
    <name evidence="1" type="ORF">SCD92_15595</name>
</gene>
<protein>
    <submittedName>
        <fullName evidence="1">Uncharacterized protein</fullName>
    </submittedName>
</protein>
<name>A0ABU4S0W1_9GAMM</name>
<sequence>MSVPDNFIEYQYMYEGVQFNNDDALFMVGGSDDELVAESSYRFYLYQF</sequence>
<evidence type="ECO:0000313" key="1">
    <source>
        <dbReference type="EMBL" id="MDX6850797.1"/>
    </source>
</evidence>
<dbReference type="EMBL" id="JAXAFO010000032">
    <property type="protein sequence ID" value="MDX6850797.1"/>
    <property type="molecule type" value="Genomic_DNA"/>
</dbReference>
<comment type="caution">
    <text evidence="1">The sequence shown here is derived from an EMBL/GenBank/DDBJ whole genome shotgun (WGS) entry which is preliminary data.</text>
</comment>
<reference evidence="1 2" key="1">
    <citation type="submission" date="2023-11" db="EMBL/GenBank/DDBJ databases">
        <title>Gilvimarinus fulvus sp. nov., isolated from the surface of Kelp.</title>
        <authorList>
            <person name="Sun Y.Y."/>
            <person name="Gong Y."/>
            <person name="Du Z.J."/>
        </authorList>
    </citation>
    <scope>NUCLEOTIDE SEQUENCE [LARGE SCALE GENOMIC DNA]</scope>
    <source>
        <strain evidence="1 2">SDUM040013</strain>
    </source>
</reference>